<protein>
    <submittedName>
        <fullName evidence="1">Uncharacterized protein</fullName>
    </submittedName>
</protein>
<comment type="caution">
    <text evidence="1">The sequence shown here is derived from an EMBL/GenBank/DDBJ whole genome shotgun (WGS) entry which is preliminary data.</text>
</comment>
<evidence type="ECO:0000313" key="1">
    <source>
        <dbReference type="EMBL" id="KKM80686.1"/>
    </source>
</evidence>
<sequence length="159" mass="17482">MTVRIRDEDRGFKRIIRAMLQADDAEVSIGVQEPEGDQDRGGITMAGIATVHEFGAPSVNIPERSFIRSTVDENRQKYARLFDRSGLAAARGKQAVGKLFVAGEIVRADIVKKIRKGISPPLKNPGNKRDSKGKFLKQRRPLIDTGILLGSITTKVTGR</sequence>
<name>A0A0F9L114_9ZZZZ</name>
<accession>A0A0F9L114</accession>
<dbReference type="EMBL" id="LAZR01008142">
    <property type="protein sequence ID" value="KKM80686.1"/>
    <property type="molecule type" value="Genomic_DNA"/>
</dbReference>
<proteinExistence type="predicted"/>
<gene>
    <name evidence="1" type="ORF">LCGC14_1337410</name>
</gene>
<reference evidence="1" key="1">
    <citation type="journal article" date="2015" name="Nature">
        <title>Complex archaea that bridge the gap between prokaryotes and eukaryotes.</title>
        <authorList>
            <person name="Spang A."/>
            <person name="Saw J.H."/>
            <person name="Jorgensen S.L."/>
            <person name="Zaremba-Niedzwiedzka K."/>
            <person name="Martijn J."/>
            <person name="Lind A.E."/>
            <person name="van Eijk R."/>
            <person name="Schleper C."/>
            <person name="Guy L."/>
            <person name="Ettema T.J."/>
        </authorList>
    </citation>
    <scope>NUCLEOTIDE SEQUENCE</scope>
</reference>
<organism evidence="1">
    <name type="scientific">marine sediment metagenome</name>
    <dbReference type="NCBI Taxonomy" id="412755"/>
    <lineage>
        <taxon>unclassified sequences</taxon>
        <taxon>metagenomes</taxon>
        <taxon>ecological metagenomes</taxon>
    </lineage>
</organism>
<dbReference type="AlphaFoldDB" id="A0A0F9L114"/>